<keyword evidence="5" id="KW-1185">Reference proteome</keyword>
<dbReference type="GO" id="GO:0034066">
    <property type="term" value="C:Ric1-Rgp1 guanyl-nucleotide exchange factor complex"/>
    <property type="evidence" value="ECO:0007669"/>
    <property type="project" value="InterPro"/>
</dbReference>
<dbReference type="AlphaFoldDB" id="S9Q028"/>
<feature type="domain" description="RIC1 C-terminal alpha solenoid region" evidence="3">
    <location>
        <begin position="822"/>
        <end position="988"/>
    </location>
</feature>
<dbReference type="GO" id="GO:0005829">
    <property type="term" value="C:cytosol"/>
    <property type="evidence" value="ECO:0007669"/>
    <property type="project" value="TreeGrafter"/>
</dbReference>
<dbReference type="VEuPathDB" id="FungiDB:SOCG_00820"/>
<dbReference type="PANTHER" id="PTHR22746">
    <property type="entry name" value="RAB6A-GEF COMPLEX PARTNER PROTEIN 1"/>
    <property type="match status" value="1"/>
</dbReference>
<keyword evidence="2" id="KW-0472">Membrane</keyword>
<proteinExistence type="predicted"/>
<name>S9Q028_SCHOY</name>
<dbReference type="GO" id="GO:1904515">
    <property type="term" value="P:positive regulation of TORC2 signaling"/>
    <property type="evidence" value="ECO:0007669"/>
    <property type="project" value="EnsemblFungi"/>
</dbReference>
<dbReference type="InterPro" id="IPR036322">
    <property type="entry name" value="WD40_repeat_dom_sf"/>
</dbReference>
<dbReference type="GeneID" id="25029804"/>
<dbReference type="OrthoDB" id="67540at2759"/>
<accession>S9Q028</accession>
<dbReference type="PANTHER" id="PTHR22746:SF10">
    <property type="entry name" value="GUANINE NUCLEOTIDE EXCHANGE FACTOR SUBUNIT RIC1"/>
    <property type="match status" value="1"/>
</dbReference>
<dbReference type="InterPro" id="IPR015943">
    <property type="entry name" value="WD40/YVTN_repeat-like_dom_sf"/>
</dbReference>
<dbReference type="SUPFAM" id="SSF50978">
    <property type="entry name" value="WD40 repeat-like"/>
    <property type="match status" value="1"/>
</dbReference>
<evidence type="ECO:0000313" key="4">
    <source>
        <dbReference type="EMBL" id="EPX73063.1"/>
    </source>
</evidence>
<dbReference type="Proteomes" id="UP000016088">
    <property type="component" value="Unassembled WGS sequence"/>
</dbReference>
<dbReference type="eggNOG" id="KOG2006">
    <property type="taxonomic scope" value="Eukaryota"/>
</dbReference>
<sequence>MYFLHGIPQKLTIDSHAIEVRRIPNVPFFAVLSETEILIYQLHPLALISKINKSEDLYLRHGKNKKIAISSEYGIIAVATENNFITVFNFHLDASKPVLVPDPYTERYDDGPGEIMGPITCSIQYKLAIRYEGGVNSLEVHGDSIVYSASTAPIIQLSTLETTDPKRLWKVSTKQYDLREVTWFLDRNSLIKKLHFNRRIDTFFWMSSDGRVYANIGVSANTNTKSLYGICIHDLKEDHDDIKKAATALSTNARFSLLYVGTCDGTLYAYEIQDFGRKYVCSHQRKPPSNLGSVTHISATGDGFQVMVGYDTAWISYSPYLHPCSSSDDSEFFKYGFNDGFWERDGSAFFGLKNLPMKQQKTISVETKKSLHSMLDTDYSSAMESPKERSCVYILPFLKSTITNSAYGTTNITGVQSTDRLFISKAYSNSNNLEANFGNSSWLQVEYPQTYISAEWPIRYTAISKDGEYIAIAGSHGFAVYNFQNRIWNVFDNGSLEQAITISCPMLWHDRYLVTGLLYESSSELHVYNVEKKLDDAIVDKFVFASTIVTISICGDSHLLVYTADNFLHHIYMEHIEDSNPSLFLSHVNSVSFVQVFTTPSRVRTITLLTLRPMSHSDPSQLLSNAILLVLINGKLITLDPVKTDSSYLSYRCCIISEDVEFFMINQDLESPALYHSMWIMTGKGFRLSMAFGEALSKILYDDTNTQKSDVPLGDSREIDNFKLYNPRQLGIMDDLRSPSFIVKTPDSFLTTNTYIAKLAKSINMLDLFQKHSISLNNPGTLLSVIVKGGLFISASTLEHKNAANSMEYSHIQIEVFPFLPDLLKSLLLLNDIDYAVFLVRAYASLRYIDFVLERLLSMAVECSDSDQALLTNVVILFSKIKDLNVYKYVLGCLRKVETHYWPNIFNHFGDPQYLMNQCLGNDDIKSAARCIIIWQVHHGSASCADVFLEVLKLSFVKENWEVCMELCHYLASLDPTKQLLISALRSAKIPCEQPRMDKTNKKFHELMIDIDDS</sequence>
<comment type="subcellular location">
    <subcellularLocation>
        <location evidence="1">Membrane</location>
    </subcellularLocation>
</comment>
<dbReference type="InterPro" id="IPR040096">
    <property type="entry name" value="Ric1"/>
</dbReference>
<dbReference type="HOGENOM" id="CLU_002060_1_0_1"/>
<reference evidence="4 5" key="1">
    <citation type="journal article" date="2011" name="Science">
        <title>Comparative functional genomics of the fission yeasts.</title>
        <authorList>
            <person name="Rhind N."/>
            <person name="Chen Z."/>
            <person name="Yassour M."/>
            <person name="Thompson D.A."/>
            <person name="Haas B.J."/>
            <person name="Habib N."/>
            <person name="Wapinski I."/>
            <person name="Roy S."/>
            <person name="Lin M.F."/>
            <person name="Heiman D.I."/>
            <person name="Young S.K."/>
            <person name="Furuya K."/>
            <person name="Guo Y."/>
            <person name="Pidoux A."/>
            <person name="Chen H.M."/>
            <person name="Robbertse B."/>
            <person name="Goldberg J.M."/>
            <person name="Aoki K."/>
            <person name="Bayne E.H."/>
            <person name="Berlin A.M."/>
            <person name="Desjardins C.A."/>
            <person name="Dobbs E."/>
            <person name="Dukaj L."/>
            <person name="Fan L."/>
            <person name="FitzGerald M.G."/>
            <person name="French C."/>
            <person name="Gujja S."/>
            <person name="Hansen K."/>
            <person name="Keifenheim D."/>
            <person name="Levin J.Z."/>
            <person name="Mosher R.A."/>
            <person name="Mueller C.A."/>
            <person name="Pfiffner J."/>
            <person name="Priest M."/>
            <person name="Russ C."/>
            <person name="Smialowska A."/>
            <person name="Swoboda P."/>
            <person name="Sykes S.M."/>
            <person name="Vaughn M."/>
            <person name="Vengrova S."/>
            <person name="Yoder R."/>
            <person name="Zeng Q."/>
            <person name="Allshire R."/>
            <person name="Baulcombe D."/>
            <person name="Birren B.W."/>
            <person name="Brown W."/>
            <person name="Ekwall K."/>
            <person name="Kellis M."/>
            <person name="Leatherwood J."/>
            <person name="Levin H."/>
            <person name="Margalit H."/>
            <person name="Martienssen R."/>
            <person name="Nieduszynski C.A."/>
            <person name="Spatafora J.W."/>
            <person name="Friedman N."/>
            <person name="Dalgaard J.Z."/>
            <person name="Baumann P."/>
            <person name="Niki H."/>
            <person name="Regev A."/>
            <person name="Nusbaum C."/>
        </authorList>
    </citation>
    <scope>NUCLEOTIDE SEQUENCE [LARGE SCALE GENOMIC DNA]</scope>
    <source>
        <strain evidence="5">yFS286</strain>
    </source>
</reference>
<dbReference type="GO" id="GO:0000139">
    <property type="term" value="C:Golgi membrane"/>
    <property type="evidence" value="ECO:0007669"/>
    <property type="project" value="TreeGrafter"/>
</dbReference>
<protein>
    <submittedName>
        <fullName evidence="4">Guanyl-nucleotide exchange factor</fullName>
    </submittedName>
</protein>
<dbReference type="Pfam" id="PF07064">
    <property type="entry name" value="RIC1"/>
    <property type="match status" value="1"/>
</dbReference>
<gene>
    <name evidence="4" type="ORF">SOCG_00820</name>
</gene>
<evidence type="ECO:0000259" key="3">
    <source>
        <dbReference type="Pfam" id="PF07064"/>
    </source>
</evidence>
<dbReference type="EMBL" id="KE503207">
    <property type="protein sequence ID" value="EPX73063.1"/>
    <property type="molecule type" value="Genomic_DNA"/>
</dbReference>
<dbReference type="Gene3D" id="2.130.10.10">
    <property type="entry name" value="YVTN repeat-like/Quinoprotein amine dehydrogenase"/>
    <property type="match status" value="1"/>
</dbReference>
<dbReference type="Pfam" id="PF25440">
    <property type="entry name" value="Beta-prop_RIC1_2nd"/>
    <property type="match status" value="1"/>
</dbReference>
<dbReference type="InterPro" id="IPR009771">
    <property type="entry name" value="RIC1_C"/>
</dbReference>
<dbReference type="GO" id="GO:0042147">
    <property type="term" value="P:retrograde transport, endosome to Golgi"/>
    <property type="evidence" value="ECO:0007669"/>
    <property type="project" value="TreeGrafter"/>
</dbReference>
<evidence type="ECO:0000256" key="1">
    <source>
        <dbReference type="ARBA" id="ARBA00004370"/>
    </source>
</evidence>
<dbReference type="OMA" id="MVYDRAM"/>
<dbReference type="GO" id="GO:0006886">
    <property type="term" value="P:intracellular protein transport"/>
    <property type="evidence" value="ECO:0007669"/>
    <property type="project" value="InterPro"/>
</dbReference>
<organism evidence="4 5">
    <name type="scientific">Schizosaccharomyces octosporus (strain yFS286)</name>
    <name type="common">Fission yeast</name>
    <name type="synonym">Octosporomyces octosporus</name>
    <dbReference type="NCBI Taxonomy" id="483514"/>
    <lineage>
        <taxon>Eukaryota</taxon>
        <taxon>Fungi</taxon>
        <taxon>Dikarya</taxon>
        <taxon>Ascomycota</taxon>
        <taxon>Taphrinomycotina</taxon>
        <taxon>Schizosaccharomycetes</taxon>
        <taxon>Schizosaccharomycetales</taxon>
        <taxon>Schizosaccharomycetaceae</taxon>
        <taxon>Schizosaccharomyces</taxon>
    </lineage>
</organism>
<evidence type="ECO:0000313" key="5">
    <source>
        <dbReference type="Proteomes" id="UP000016088"/>
    </source>
</evidence>
<evidence type="ECO:0000256" key="2">
    <source>
        <dbReference type="ARBA" id="ARBA00023136"/>
    </source>
</evidence>
<dbReference type="RefSeq" id="XP_013018694.1">
    <property type="nucleotide sequence ID" value="XM_013163240.1"/>
</dbReference>